<dbReference type="Ensembl" id="ENSCINT00000027444.2">
    <property type="protein sequence ID" value="ENSCINP00000027198.2"/>
    <property type="gene ID" value="ENSCING00000015289.2"/>
</dbReference>
<dbReference type="Proteomes" id="UP000008144">
    <property type="component" value="Unassembled WGS sequence"/>
</dbReference>
<dbReference type="AlphaFoldDB" id="F6TY12"/>
<reference evidence="3" key="1">
    <citation type="journal article" date="2002" name="Science">
        <title>The draft genome of Ciona intestinalis: insights into chordate and vertebrate origins.</title>
        <authorList>
            <person name="Dehal P."/>
            <person name="Satou Y."/>
            <person name="Campbell R.K."/>
            <person name="Chapman J."/>
            <person name="Degnan B."/>
            <person name="De Tomaso A."/>
            <person name="Davidson B."/>
            <person name="Di Gregorio A."/>
            <person name="Gelpke M."/>
            <person name="Goodstein D.M."/>
            <person name="Harafuji N."/>
            <person name="Hastings K.E."/>
            <person name="Ho I."/>
            <person name="Hotta K."/>
            <person name="Huang W."/>
            <person name="Kawashima T."/>
            <person name="Lemaire P."/>
            <person name="Martinez D."/>
            <person name="Meinertzhagen I.A."/>
            <person name="Necula S."/>
            <person name="Nonaka M."/>
            <person name="Putnam N."/>
            <person name="Rash S."/>
            <person name="Saiga H."/>
            <person name="Satake M."/>
            <person name="Terry A."/>
            <person name="Yamada L."/>
            <person name="Wang H.G."/>
            <person name="Awazu S."/>
            <person name="Azumi K."/>
            <person name="Boore J."/>
            <person name="Branno M."/>
            <person name="Chin-Bow S."/>
            <person name="DeSantis R."/>
            <person name="Doyle S."/>
            <person name="Francino P."/>
            <person name="Keys D.N."/>
            <person name="Haga S."/>
            <person name="Hayashi H."/>
            <person name="Hino K."/>
            <person name="Imai K.S."/>
            <person name="Inaba K."/>
            <person name="Kano S."/>
            <person name="Kobayashi K."/>
            <person name="Kobayashi M."/>
            <person name="Lee B.I."/>
            <person name="Makabe K.W."/>
            <person name="Manohar C."/>
            <person name="Matassi G."/>
            <person name="Medina M."/>
            <person name="Mochizuki Y."/>
            <person name="Mount S."/>
            <person name="Morishita T."/>
            <person name="Miura S."/>
            <person name="Nakayama A."/>
            <person name="Nishizaka S."/>
            <person name="Nomoto H."/>
            <person name="Ohta F."/>
            <person name="Oishi K."/>
            <person name="Rigoutsos I."/>
            <person name="Sano M."/>
            <person name="Sasaki A."/>
            <person name="Sasakura Y."/>
            <person name="Shoguchi E."/>
            <person name="Shin-i T."/>
            <person name="Spagnuolo A."/>
            <person name="Stainier D."/>
            <person name="Suzuki M.M."/>
            <person name="Tassy O."/>
            <person name="Takatori N."/>
            <person name="Tokuoka M."/>
            <person name="Yagi K."/>
            <person name="Yoshizaki F."/>
            <person name="Wada S."/>
            <person name="Zhang C."/>
            <person name="Hyatt P.D."/>
            <person name="Larimer F."/>
            <person name="Detter C."/>
            <person name="Doggett N."/>
            <person name="Glavina T."/>
            <person name="Hawkins T."/>
            <person name="Richardson P."/>
            <person name="Lucas S."/>
            <person name="Kohara Y."/>
            <person name="Levine M."/>
            <person name="Satoh N."/>
            <person name="Rokhsar D.S."/>
        </authorList>
    </citation>
    <scope>NUCLEOTIDE SEQUENCE [LARGE SCALE GENOMIC DNA]</scope>
</reference>
<organism evidence="2 3">
    <name type="scientific">Ciona intestinalis</name>
    <name type="common">Transparent sea squirt</name>
    <name type="synonym">Ascidia intestinalis</name>
    <dbReference type="NCBI Taxonomy" id="7719"/>
    <lineage>
        <taxon>Eukaryota</taxon>
        <taxon>Metazoa</taxon>
        <taxon>Chordata</taxon>
        <taxon>Tunicata</taxon>
        <taxon>Ascidiacea</taxon>
        <taxon>Phlebobranchia</taxon>
        <taxon>Cionidae</taxon>
        <taxon>Ciona</taxon>
    </lineage>
</organism>
<evidence type="ECO:0000256" key="1">
    <source>
        <dbReference type="SAM" id="SignalP"/>
    </source>
</evidence>
<feature type="signal peptide" evidence="1">
    <location>
        <begin position="1"/>
        <end position="20"/>
    </location>
</feature>
<evidence type="ECO:0000313" key="3">
    <source>
        <dbReference type="Proteomes" id="UP000008144"/>
    </source>
</evidence>
<proteinExistence type="predicted"/>
<sequence length="64" mass="7530">MNKSALLLLLVVGLIVLTDTTVGYTRRRRRWIWNQKPASAEDTNEMDGHHPYYEVMQRLNEAEQ</sequence>
<keyword evidence="3" id="KW-1185">Reference proteome</keyword>
<dbReference type="InParanoid" id="F6TY12"/>
<name>F6TY12_CIOIN</name>
<evidence type="ECO:0000313" key="2">
    <source>
        <dbReference type="Ensembl" id="ENSCINP00000027198.2"/>
    </source>
</evidence>
<feature type="chain" id="PRO_5003347698" evidence="1">
    <location>
        <begin position="21"/>
        <end position="64"/>
    </location>
</feature>
<protein>
    <submittedName>
        <fullName evidence="2">Uncharacterized protein</fullName>
    </submittedName>
</protein>
<keyword evidence="1" id="KW-0732">Signal</keyword>
<reference evidence="2" key="2">
    <citation type="submission" date="2025-08" db="UniProtKB">
        <authorList>
            <consortium name="Ensembl"/>
        </authorList>
    </citation>
    <scope>IDENTIFICATION</scope>
</reference>
<reference evidence="2" key="3">
    <citation type="submission" date="2025-09" db="UniProtKB">
        <authorList>
            <consortium name="Ensembl"/>
        </authorList>
    </citation>
    <scope>IDENTIFICATION</scope>
</reference>
<dbReference type="HOGENOM" id="CLU_180895_3_0_1"/>
<dbReference type="GeneTree" id="ENSGT00530000065035"/>
<accession>F6TY12</accession>